<accession>A0A0V0S2C3</accession>
<name>A0A0V0S2C3_9BILA</name>
<evidence type="ECO:0008006" key="4">
    <source>
        <dbReference type="Google" id="ProtNLM"/>
    </source>
</evidence>
<feature type="chain" id="PRO_5006868433" description="Integrase zinc-binding domain-containing protein" evidence="1">
    <location>
        <begin position="29"/>
        <end position="138"/>
    </location>
</feature>
<keyword evidence="1" id="KW-0732">Signal</keyword>
<dbReference type="STRING" id="6336.A0A0V0S2C3"/>
<dbReference type="EMBL" id="JYDL01000044">
    <property type="protein sequence ID" value="KRX20834.1"/>
    <property type="molecule type" value="Genomic_DNA"/>
</dbReference>
<dbReference type="OrthoDB" id="5920386at2759"/>
<reference evidence="2 3" key="1">
    <citation type="submission" date="2015-01" db="EMBL/GenBank/DDBJ databases">
        <title>Evolution of Trichinella species and genotypes.</title>
        <authorList>
            <person name="Korhonen P.K."/>
            <person name="Edoardo P."/>
            <person name="Giuseppe L.R."/>
            <person name="Gasser R.B."/>
        </authorList>
    </citation>
    <scope>NUCLEOTIDE SEQUENCE [LARGE SCALE GENOMIC DNA]</scope>
    <source>
        <strain evidence="2">ISS37</strain>
    </source>
</reference>
<evidence type="ECO:0000313" key="3">
    <source>
        <dbReference type="Proteomes" id="UP000054630"/>
    </source>
</evidence>
<gene>
    <name evidence="2" type="ORF">T07_1945</name>
</gene>
<feature type="signal peptide" evidence="1">
    <location>
        <begin position="1"/>
        <end position="28"/>
    </location>
</feature>
<organism evidence="2 3">
    <name type="scientific">Trichinella nelsoni</name>
    <dbReference type="NCBI Taxonomy" id="6336"/>
    <lineage>
        <taxon>Eukaryota</taxon>
        <taxon>Metazoa</taxon>
        <taxon>Ecdysozoa</taxon>
        <taxon>Nematoda</taxon>
        <taxon>Enoplea</taxon>
        <taxon>Dorylaimia</taxon>
        <taxon>Trichinellida</taxon>
        <taxon>Trichinellidae</taxon>
        <taxon>Trichinella</taxon>
    </lineage>
</organism>
<sequence length="138" mass="15440">MLIRRKGGIVLLLVEEFVLELYVELVRSANNKADELTRVPRRWLKPPAAGRAPVCAATANLGVGRMIADVQHAVGHPGIKRTLCFARQTDPTVFKQQVRHVISNCEPCKSLDPAAEKWKRVNLKVEEAWQKVGDHVRG</sequence>
<evidence type="ECO:0000313" key="2">
    <source>
        <dbReference type="EMBL" id="KRX20834.1"/>
    </source>
</evidence>
<proteinExistence type="predicted"/>
<dbReference type="AlphaFoldDB" id="A0A0V0S2C3"/>
<dbReference type="Proteomes" id="UP000054630">
    <property type="component" value="Unassembled WGS sequence"/>
</dbReference>
<keyword evidence="3" id="KW-1185">Reference proteome</keyword>
<protein>
    <recommendedName>
        <fullName evidence="4">Integrase zinc-binding domain-containing protein</fullName>
    </recommendedName>
</protein>
<evidence type="ECO:0000256" key="1">
    <source>
        <dbReference type="SAM" id="SignalP"/>
    </source>
</evidence>
<comment type="caution">
    <text evidence="2">The sequence shown here is derived from an EMBL/GenBank/DDBJ whole genome shotgun (WGS) entry which is preliminary data.</text>
</comment>